<proteinExistence type="predicted"/>
<protein>
    <submittedName>
        <fullName evidence="1">Uncharacterized protein</fullName>
    </submittedName>
</protein>
<accession>A0A4Y2W023</accession>
<comment type="caution">
    <text evidence="1">The sequence shown here is derived from an EMBL/GenBank/DDBJ whole genome shotgun (WGS) entry which is preliminary data.</text>
</comment>
<name>A0A4Y2W023_ARAVE</name>
<dbReference type="AlphaFoldDB" id="A0A4Y2W023"/>
<reference evidence="1 2" key="1">
    <citation type="journal article" date="2019" name="Sci. Rep.">
        <title>Orb-weaving spider Araneus ventricosus genome elucidates the spidroin gene catalogue.</title>
        <authorList>
            <person name="Kono N."/>
            <person name="Nakamura H."/>
            <person name="Ohtoshi R."/>
            <person name="Moran D.A.P."/>
            <person name="Shinohara A."/>
            <person name="Yoshida Y."/>
            <person name="Fujiwara M."/>
            <person name="Mori M."/>
            <person name="Tomita M."/>
            <person name="Arakawa K."/>
        </authorList>
    </citation>
    <scope>NUCLEOTIDE SEQUENCE [LARGE SCALE GENOMIC DNA]</scope>
</reference>
<sequence>MDSHEVVILFNYPRTSLNQSQFINGKQATYQIRDEIWFFHSYVYSIQKLGGFSFEGNSVRSLPVDSSNPDQLLHHFMQQKSKPMKLTSCIGNLGIERTARDCSELRLTVLISQSLATAQRSPGGTFRYSMER</sequence>
<keyword evidence="2" id="KW-1185">Reference proteome</keyword>
<gene>
    <name evidence="1" type="ORF">AVEN_25034_1</name>
</gene>
<dbReference type="EMBL" id="BGPR01053138">
    <property type="protein sequence ID" value="GBO29928.1"/>
    <property type="molecule type" value="Genomic_DNA"/>
</dbReference>
<dbReference type="Proteomes" id="UP000499080">
    <property type="component" value="Unassembled WGS sequence"/>
</dbReference>
<evidence type="ECO:0000313" key="2">
    <source>
        <dbReference type="Proteomes" id="UP000499080"/>
    </source>
</evidence>
<organism evidence="1 2">
    <name type="scientific">Araneus ventricosus</name>
    <name type="common">Orbweaver spider</name>
    <name type="synonym">Epeira ventricosa</name>
    <dbReference type="NCBI Taxonomy" id="182803"/>
    <lineage>
        <taxon>Eukaryota</taxon>
        <taxon>Metazoa</taxon>
        <taxon>Ecdysozoa</taxon>
        <taxon>Arthropoda</taxon>
        <taxon>Chelicerata</taxon>
        <taxon>Arachnida</taxon>
        <taxon>Araneae</taxon>
        <taxon>Araneomorphae</taxon>
        <taxon>Entelegynae</taxon>
        <taxon>Araneoidea</taxon>
        <taxon>Araneidae</taxon>
        <taxon>Araneus</taxon>
    </lineage>
</organism>
<evidence type="ECO:0000313" key="1">
    <source>
        <dbReference type="EMBL" id="GBO29928.1"/>
    </source>
</evidence>